<comment type="similarity">
    <text evidence="2">Belongs to the LarC family.</text>
</comment>
<protein>
    <recommendedName>
        <fullName evidence="2">Pyridinium-3,5-bisthiocarboxylic acid mononucleotide nickel insertion protein</fullName>
        <shortName evidence="2">P2TMN nickel insertion protein</shortName>
        <ecNumber evidence="2">4.99.1.12</ecNumber>
    </recommendedName>
    <alternativeName>
        <fullName evidence="2">Nickel-pincer cofactor biosynthesis protein LarC</fullName>
    </alternativeName>
</protein>
<keyword evidence="4" id="KW-1185">Reference proteome</keyword>
<dbReference type="Gene3D" id="3.10.20.300">
    <property type="entry name" value="mk0293 like domain"/>
    <property type="match status" value="1"/>
</dbReference>
<proteinExistence type="inferred from homology"/>
<comment type="caution">
    <text evidence="3">The sequence shown here is derived from an EMBL/GenBank/DDBJ whole genome shotgun (WGS) entry which is preliminary data.</text>
</comment>
<dbReference type="Proteomes" id="UP001147653">
    <property type="component" value="Unassembled WGS sequence"/>
</dbReference>
<organism evidence="3 4">
    <name type="scientific">Solirubrobacter phytolaccae</name>
    <dbReference type="NCBI Taxonomy" id="1404360"/>
    <lineage>
        <taxon>Bacteria</taxon>
        <taxon>Bacillati</taxon>
        <taxon>Actinomycetota</taxon>
        <taxon>Thermoleophilia</taxon>
        <taxon>Solirubrobacterales</taxon>
        <taxon>Solirubrobacteraceae</taxon>
        <taxon>Solirubrobacter</taxon>
    </lineage>
</organism>
<dbReference type="NCBIfam" id="TIGR00299">
    <property type="entry name" value="nickel pincer cofactor biosynthesis protein LarC"/>
    <property type="match status" value="1"/>
</dbReference>
<evidence type="ECO:0000313" key="3">
    <source>
        <dbReference type="EMBL" id="MDA0181239.1"/>
    </source>
</evidence>
<dbReference type="InterPro" id="IPR002822">
    <property type="entry name" value="Ni_insertion"/>
</dbReference>
<dbReference type="EMBL" id="JAPDDP010000020">
    <property type="protein sequence ID" value="MDA0181239.1"/>
    <property type="molecule type" value="Genomic_DNA"/>
</dbReference>
<dbReference type="RefSeq" id="WP_270025550.1">
    <property type="nucleotide sequence ID" value="NZ_JAPDDP010000020.1"/>
</dbReference>
<sequence>MILYVDCIGGVAGDMLLGALLDAGATVDLSPFDLAVERGTADRHGITAVTTTVTGAAEQPHRDWGTIRTLIAEAGLPERVEARAQEAFKRLAIAEGRIHGIEPERVHFHEVGAIDAIGEIVGVALALESLGIDKVLCSPLPMGRGFVKAAHGNLPLPAPATLELLKGAPIHGVELEMELVTPTGAALVAALAEGYGPLPRMTLHSTGYGAGTRDLKPFPNVVRVILGTEATTGTISLIEANLDDFLPELAPDAAAACFEAGAVDVWTTPAQMKRGRPGFVISALARPGDERAVIDAMLRETSSLGVRVAHLDRVELERDFLTVEVAGEPVRIKVGRREGKVVNLAPEHADCERAARIAGEPVKTVWARALAAAHEAVA</sequence>
<dbReference type="EC" id="4.99.1.12" evidence="2"/>
<dbReference type="Pfam" id="PF01969">
    <property type="entry name" value="Ni_insertion"/>
    <property type="match status" value="1"/>
</dbReference>
<evidence type="ECO:0000313" key="4">
    <source>
        <dbReference type="Proteomes" id="UP001147653"/>
    </source>
</evidence>
<keyword evidence="2" id="KW-0456">Lyase</keyword>
<keyword evidence="1 2" id="KW-0533">Nickel</keyword>
<evidence type="ECO:0000256" key="2">
    <source>
        <dbReference type="HAMAP-Rule" id="MF_01074"/>
    </source>
</evidence>
<evidence type="ECO:0000256" key="1">
    <source>
        <dbReference type="ARBA" id="ARBA00022596"/>
    </source>
</evidence>
<dbReference type="HAMAP" id="MF_01074">
    <property type="entry name" value="LarC"/>
    <property type="match status" value="1"/>
</dbReference>
<dbReference type="GO" id="GO:0051604">
    <property type="term" value="P:protein maturation"/>
    <property type="evidence" value="ECO:0007669"/>
    <property type="project" value="UniProtKB-UniRule"/>
</dbReference>
<accession>A0A9X3NA40</accession>
<comment type="function">
    <text evidence="2">Involved in the biosynthesis of a nickel-pincer cofactor ((SCS)Ni(II) pincer complex). Binds Ni(2+), and functions in nickel delivery to pyridinium-3,5-bisthiocarboxylic acid mononucleotide (P2TMN), to form the mature cofactor. Is thus probably required for the activation of nickel-pincer cofactor-dependent enzymes.</text>
</comment>
<dbReference type="PANTHER" id="PTHR36566:SF1">
    <property type="entry name" value="PYRIDINIUM-3,5-BISTHIOCARBOXYLIC ACID MONONUCLEOTIDE NICKEL INSERTION PROTEIN"/>
    <property type="match status" value="1"/>
</dbReference>
<dbReference type="GO" id="GO:0016151">
    <property type="term" value="F:nickel cation binding"/>
    <property type="evidence" value="ECO:0007669"/>
    <property type="project" value="UniProtKB-UniRule"/>
</dbReference>
<reference evidence="3" key="1">
    <citation type="submission" date="2022-10" db="EMBL/GenBank/DDBJ databases">
        <title>The WGS of Solirubrobacter phytolaccae KCTC 29190.</title>
        <authorList>
            <person name="Jiang Z."/>
        </authorList>
    </citation>
    <scope>NUCLEOTIDE SEQUENCE</scope>
    <source>
        <strain evidence="3">KCTC 29190</strain>
    </source>
</reference>
<dbReference type="PANTHER" id="PTHR36566">
    <property type="entry name" value="NICKEL INSERTION PROTEIN-RELATED"/>
    <property type="match status" value="1"/>
</dbReference>
<name>A0A9X3NA40_9ACTN</name>
<dbReference type="Gene3D" id="3.30.70.1380">
    <property type="entry name" value="Transcriptional regulatory protein pf0864 domain like"/>
    <property type="match status" value="1"/>
</dbReference>
<dbReference type="GO" id="GO:0016829">
    <property type="term" value="F:lyase activity"/>
    <property type="evidence" value="ECO:0007669"/>
    <property type="project" value="UniProtKB-UniRule"/>
</dbReference>
<comment type="catalytic activity">
    <reaction evidence="2">
        <text>Ni(II)-pyridinium-3,5-bisthiocarboxylate mononucleotide = pyridinium-3,5-bisthiocarboxylate mononucleotide + Ni(2+)</text>
        <dbReference type="Rhea" id="RHEA:54784"/>
        <dbReference type="ChEBI" id="CHEBI:49786"/>
        <dbReference type="ChEBI" id="CHEBI:137372"/>
        <dbReference type="ChEBI" id="CHEBI:137373"/>
        <dbReference type="EC" id="4.99.1.12"/>
    </reaction>
</comment>
<dbReference type="AlphaFoldDB" id="A0A9X3NA40"/>
<gene>
    <name evidence="2 3" type="primary">larC</name>
    <name evidence="3" type="ORF">OJ997_13105</name>
</gene>